<dbReference type="AlphaFoldDB" id="A0AAN7AQC8"/>
<comment type="caution">
    <text evidence="1">The sequence shown here is derived from an EMBL/GenBank/DDBJ whole genome shotgun (WGS) entry which is preliminary data.</text>
</comment>
<evidence type="ECO:0008006" key="3">
    <source>
        <dbReference type="Google" id="ProtNLM"/>
    </source>
</evidence>
<dbReference type="Proteomes" id="UP001303160">
    <property type="component" value="Unassembled WGS sequence"/>
</dbReference>
<protein>
    <recommendedName>
        <fullName evidence="3">F-box domain-containing protein</fullName>
    </recommendedName>
</protein>
<organism evidence="1 2">
    <name type="scientific">Triangularia verruculosa</name>
    <dbReference type="NCBI Taxonomy" id="2587418"/>
    <lineage>
        <taxon>Eukaryota</taxon>
        <taxon>Fungi</taxon>
        <taxon>Dikarya</taxon>
        <taxon>Ascomycota</taxon>
        <taxon>Pezizomycotina</taxon>
        <taxon>Sordariomycetes</taxon>
        <taxon>Sordariomycetidae</taxon>
        <taxon>Sordariales</taxon>
        <taxon>Podosporaceae</taxon>
        <taxon>Triangularia</taxon>
    </lineage>
</organism>
<reference evidence="1" key="2">
    <citation type="submission" date="2023-05" db="EMBL/GenBank/DDBJ databases">
        <authorList>
            <consortium name="Lawrence Berkeley National Laboratory"/>
            <person name="Steindorff A."/>
            <person name="Hensen N."/>
            <person name="Bonometti L."/>
            <person name="Westerberg I."/>
            <person name="Brannstrom I.O."/>
            <person name="Guillou S."/>
            <person name="Cros-Aarteil S."/>
            <person name="Calhoun S."/>
            <person name="Haridas S."/>
            <person name="Kuo A."/>
            <person name="Mondo S."/>
            <person name="Pangilinan J."/>
            <person name="Riley R."/>
            <person name="Labutti K."/>
            <person name="Andreopoulos B."/>
            <person name="Lipzen A."/>
            <person name="Chen C."/>
            <person name="Yanf M."/>
            <person name="Daum C."/>
            <person name="Ng V."/>
            <person name="Clum A."/>
            <person name="Ohm R."/>
            <person name="Martin F."/>
            <person name="Silar P."/>
            <person name="Natvig D."/>
            <person name="Lalanne C."/>
            <person name="Gautier V."/>
            <person name="Ament-Velasquez S.L."/>
            <person name="Kruys A."/>
            <person name="Hutchinson M.I."/>
            <person name="Powell A.J."/>
            <person name="Barry K."/>
            <person name="Miller A.N."/>
            <person name="Grigoriev I.V."/>
            <person name="Debuchy R."/>
            <person name="Gladieux P."/>
            <person name="Thoren M.H."/>
            <person name="Johannesson H."/>
        </authorList>
    </citation>
    <scope>NUCLEOTIDE SEQUENCE</scope>
    <source>
        <strain evidence="1">CBS 315.58</strain>
    </source>
</reference>
<accession>A0AAN7AQC8</accession>
<evidence type="ECO:0000313" key="2">
    <source>
        <dbReference type="Proteomes" id="UP001303160"/>
    </source>
</evidence>
<reference evidence="1" key="1">
    <citation type="journal article" date="2023" name="Mol. Phylogenet. Evol.">
        <title>Genome-scale phylogeny and comparative genomics of the fungal order Sordariales.</title>
        <authorList>
            <person name="Hensen N."/>
            <person name="Bonometti L."/>
            <person name="Westerberg I."/>
            <person name="Brannstrom I.O."/>
            <person name="Guillou S."/>
            <person name="Cros-Aarteil S."/>
            <person name="Calhoun S."/>
            <person name="Haridas S."/>
            <person name="Kuo A."/>
            <person name="Mondo S."/>
            <person name="Pangilinan J."/>
            <person name="Riley R."/>
            <person name="LaButti K."/>
            <person name="Andreopoulos B."/>
            <person name="Lipzen A."/>
            <person name="Chen C."/>
            <person name="Yan M."/>
            <person name="Daum C."/>
            <person name="Ng V."/>
            <person name="Clum A."/>
            <person name="Steindorff A."/>
            <person name="Ohm R.A."/>
            <person name="Martin F."/>
            <person name="Silar P."/>
            <person name="Natvig D.O."/>
            <person name="Lalanne C."/>
            <person name="Gautier V."/>
            <person name="Ament-Velasquez S.L."/>
            <person name="Kruys A."/>
            <person name="Hutchinson M.I."/>
            <person name="Powell A.J."/>
            <person name="Barry K."/>
            <person name="Miller A.N."/>
            <person name="Grigoriev I.V."/>
            <person name="Debuchy R."/>
            <person name="Gladieux P."/>
            <person name="Hiltunen Thoren M."/>
            <person name="Johannesson H."/>
        </authorList>
    </citation>
    <scope>NUCLEOTIDE SEQUENCE</scope>
    <source>
        <strain evidence="1">CBS 315.58</strain>
    </source>
</reference>
<sequence>MTTNQEVIHQNLASSNVNQTRPTSRVPFEIFLEVGKHLRQDDAINAGAASKEWHAKFRPAIWRALQFHKDNHSTLGEDIGRFLGRVRDDLDKINRGDLRCRPFVEDIQTLDLYLQYHDTDDWEHEDTKPAELGNMLVDLLSNLPKVRKLNLDLRDMEEHQVARMVNLLRTSAQKSRMLARIKQVRFITGELDAKAKRQTLRFDSALCGRLITAICGVLGPDAEDLEFLRGSSPPNNQVLLEAFHAFTTVNHRRHLRRVLIAGTTATHGFGVIGAREILEQIVQPDKDAIETVFVGDDADYKPAGGKKWKDMYEMIEHLVTALGDKPRLRRVAFPVLDFRAAGAEKMTDDINFEREPVERAMEVVVEGVMERCKQLEHVAFWSLCQNRGDDWVRPTYGGGEKWPMGLWGYRW</sequence>
<proteinExistence type="predicted"/>
<dbReference type="EMBL" id="MU864049">
    <property type="protein sequence ID" value="KAK4194617.1"/>
    <property type="molecule type" value="Genomic_DNA"/>
</dbReference>
<keyword evidence="2" id="KW-1185">Reference proteome</keyword>
<name>A0AAN7AQC8_9PEZI</name>
<gene>
    <name evidence="1" type="ORF">QBC40DRAFT_311295</name>
</gene>
<evidence type="ECO:0000313" key="1">
    <source>
        <dbReference type="EMBL" id="KAK4194617.1"/>
    </source>
</evidence>